<evidence type="ECO:0000313" key="2">
    <source>
        <dbReference type="EMBL" id="GMG28460.1"/>
    </source>
</evidence>
<proteinExistence type="predicted"/>
<keyword evidence="3" id="KW-1185">Reference proteome</keyword>
<protein>
    <submittedName>
        <fullName evidence="2">Unnamed protein product</fullName>
    </submittedName>
</protein>
<reference evidence="2" key="1">
    <citation type="submission" date="2023-04" db="EMBL/GenBank/DDBJ databases">
        <title>Ambrosiozyma monospora NBRC 1965.</title>
        <authorList>
            <person name="Ichikawa N."/>
            <person name="Sato H."/>
            <person name="Tonouchi N."/>
        </authorList>
    </citation>
    <scope>NUCLEOTIDE SEQUENCE</scope>
    <source>
        <strain evidence="2">NBRC 1965</strain>
    </source>
</reference>
<accession>A0A9W6YZ85</accession>
<feature type="compositionally biased region" description="Low complexity" evidence="1">
    <location>
        <begin position="9"/>
        <end position="22"/>
    </location>
</feature>
<organism evidence="2 3">
    <name type="scientific">Ambrosiozyma monospora</name>
    <name type="common">Yeast</name>
    <name type="synonym">Endomycopsis monosporus</name>
    <dbReference type="NCBI Taxonomy" id="43982"/>
    <lineage>
        <taxon>Eukaryota</taxon>
        <taxon>Fungi</taxon>
        <taxon>Dikarya</taxon>
        <taxon>Ascomycota</taxon>
        <taxon>Saccharomycotina</taxon>
        <taxon>Pichiomycetes</taxon>
        <taxon>Pichiales</taxon>
        <taxon>Pichiaceae</taxon>
        <taxon>Ambrosiozyma</taxon>
    </lineage>
</organism>
<evidence type="ECO:0000313" key="3">
    <source>
        <dbReference type="Proteomes" id="UP001165063"/>
    </source>
</evidence>
<comment type="caution">
    <text evidence="2">The sequence shown here is derived from an EMBL/GenBank/DDBJ whole genome shotgun (WGS) entry which is preliminary data.</text>
</comment>
<dbReference type="Proteomes" id="UP001165063">
    <property type="component" value="Unassembled WGS sequence"/>
</dbReference>
<evidence type="ECO:0000256" key="1">
    <source>
        <dbReference type="SAM" id="MobiDB-lite"/>
    </source>
</evidence>
<name>A0A9W6YZ85_AMBMO</name>
<dbReference type="EMBL" id="BSXU01001526">
    <property type="protein sequence ID" value="GMG28460.1"/>
    <property type="molecule type" value="Genomic_DNA"/>
</dbReference>
<sequence length="87" mass="9791">MSNRNWKLNNDTPRNKANNNNNGKPKQKYFLGKNETENAIHSINWKIQTGNGTNGTNETKKVDGIKTSSLSDEDKVMAWLSEGLKLV</sequence>
<dbReference type="AlphaFoldDB" id="A0A9W6YZ85"/>
<gene>
    <name evidence="2" type="ORF">Amon01_000358400</name>
</gene>
<feature type="region of interest" description="Disordered" evidence="1">
    <location>
        <begin position="1"/>
        <end position="29"/>
    </location>
</feature>